<evidence type="ECO:0000313" key="2">
    <source>
        <dbReference type="EMBL" id="GFS27508.1"/>
    </source>
</evidence>
<feature type="domain" description="IgGFc-binding protein N-terminal" evidence="1">
    <location>
        <begin position="86"/>
        <end position="257"/>
    </location>
</feature>
<dbReference type="EMBL" id="BMAT01010527">
    <property type="protein sequence ID" value="GFS27508.1"/>
    <property type="molecule type" value="Genomic_DNA"/>
</dbReference>
<gene>
    <name evidence="2" type="ORF">ElyMa_005276300</name>
</gene>
<sequence length="285" mass="31525">MKEIVSKPDADLVPKDLIAIRFVIECTIIWRRGEYFREMYAIVSTEKDVIYANLALFADVGSLSFSLDDVQTNSGKMFVISTALSQQYQSLYVEQITGSTSAHVVHSSGKVNVFRYAQERKDVTIDVSCEQILPLSMTGSDYVTIPSLPMDSTVTDVYIVVAIHSNTRVTVNGSDPAAVSRTITLQGPGDIYHLELPASGFYHIYGTETFYLYAKLTGTDGLCSMALLPASLFRPSYQLVVVGPLSQMADLFIVVVVRTLYRWTLILQGGNKPVRIPERCQDVPG</sequence>
<name>A0AAV4JZR6_9GAST</name>
<dbReference type="Pfam" id="PF17517">
    <property type="entry name" value="IgGFc_binding"/>
    <property type="match status" value="1"/>
</dbReference>
<dbReference type="AlphaFoldDB" id="A0AAV4JZR6"/>
<dbReference type="InterPro" id="IPR035234">
    <property type="entry name" value="IgGFc-bd_N"/>
</dbReference>
<protein>
    <recommendedName>
        <fullName evidence="1">IgGFc-binding protein N-terminal domain-containing protein</fullName>
    </recommendedName>
</protein>
<reference evidence="2 3" key="1">
    <citation type="journal article" date="2021" name="Elife">
        <title>Chloroplast acquisition without the gene transfer in kleptoplastic sea slugs, Plakobranchus ocellatus.</title>
        <authorList>
            <person name="Maeda T."/>
            <person name="Takahashi S."/>
            <person name="Yoshida T."/>
            <person name="Shimamura S."/>
            <person name="Takaki Y."/>
            <person name="Nagai Y."/>
            <person name="Toyoda A."/>
            <person name="Suzuki Y."/>
            <person name="Arimoto A."/>
            <person name="Ishii H."/>
            <person name="Satoh N."/>
            <person name="Nishiyama T."/>
            <person name="Hasebe M."/>
            <person name="Maruyama T."/>
            <person name="Minagawa J."/>
            <person name="Obokata J."/>
            <person name="Shigenobu S."/>
        </authorList>
    </citation>
    <scope>NUCLEOTIDE SEQUENCE [LARGE SCALE GENOMIC DNA]</scope>
</reference>
<accession>A0AAV4JZR6</accession>
<evidence type="ECO:0000259" key="1">
    <source>
        <dbReference type="Pfam" id="PF17517"/>
    </source>
</evidence>
<dbReference type="Proteomes" id="UP000762676">
    <property type="component" value="Unassembled WGS sequence"/>
</dbReference>
<keyword evidence="3" id="KW-1185">Reference proteome</keyword>
<proteinExistence type="predicted"/>
<comment type="caution">
    <text evidence="2">The sequence shown here is derived from an EMBL/GenBank/DDBJ whole genome shotgun (WGS) entry which is preliminary data.</text>
</comment>
<evidence type="ECO:0000313" key="3">
    <source>
        <dbReference type="Proteomes" id="UP000762676"/>
    </source>
</evidence>
<organism evidence="2 3">
    <name type="scientific">Elysia marginata</name>
    <dbReference type="NCBI Taxonomy" id="1093978"/>
    <lineage>
        <taxon>Eukaryota</taxon>
        <taxon>Metazoa</taxon>
        <taxon>Spiralia</taxon>
        <taxon>Lophotrochozoa</taxon>
        <taxon>Mollusca</taxon>
        <taxon>Gastropoda</taxon>
        <taxon>Heterobranchia</taxon>
        <taxon>Euthyneura</taxon>
        <taxon>Panpulmonata</taxon>
        <taxon>Sacoglossa</taxon>
        <taxon>Placobranchoidea</taxon>
        <taxon>Plakobranchidae</taxon>
        <taxon>Elysia</taxon>
    </lineage>
</organism>